<dbReference type="AlphaFoldDB" id="A0A6V7S3N2"/>
<dbReference type="Gene3D" id="2.40.128.680">
    <property type="match status" value="1"/>
</dbReference>
<gene>
    <name evidence="1" type="ORF">PVBDA_0801580</name>
</gene>
<reference evidence="1 2" key="1">
    <citation type="submission" date="2020-08" db="EMBL/GenBank/DDBJ databases">
        <authorList>
            <person name="Ramaprasad A."/>
        </authorList>
    </citation>
    <scope>NUCLEOTIDE SEQUENCE [LARGE SCALE GENOMIC DNA]</scope>
</reference>
<dbReference type="Proteomes" id="UP000515550">
    <property type="component" value="Chromosome PVBDA_08"/>
</dbReference>
<dbReference type="Pfam" id="PF08615">
    <property type="entry name" value="RNase_H2_suC"/>
    <property type="match status" value="1"/>
</dbReference>
<accession>A0A6V7S3N2</accession>
<evidence type="ECO:0000313" key="1">
    <source>
        <dbReference type="EMBL" id="CAD2090136.1"/>
    </source>
</evidence>
<dbReference type="GO" id="GO:0032299">
    <property type="term" value="C:ribonuclease H2 complex"/>
    <property type="evidence" value="ECO:0007669"/>
    <property type="project" value="InterPro"/>
</dbReference>
<evidence type="ECO:0000313" key="2">
    <source>
        <dbReference type="Proteomes" id="UP000515550"/>
    </source>
</evidence>
<sequence length="311" mass="36341">MNSFFGDDTQEEENLLQEIIKEKGDEIPYIIKEIAWSKLSSNGKKNMGGGIKTSLKDECAIKNEQKNVEDNTKNINNSTEFNNPNKSHDNDTNFGNEIRHNNEYILNVKLNTNIFPFHIKKNGKINSDIFFIPYKSEDNKDVITKYTYNYDYYDIYPQNVELTNKNFHANKKKDGDSSSHNNLVKCKKENMDKENENNHEKNNFQKFLVHFRGRLFIGSNINYSFFNAQTFLATLSNDDHTASETQNQLCYVNKKIQTYNMIPSATYWKQDEYPDISDSNIQKLQMFFISQSIANYDKESQLNAYEGELVF</sequence>
<dbReference type="VEuPathDB" id="PlasmoDB:PVBDA_0801580"/>
<name>A0A6V7S3N2_PLAVN</name>
<organism evidence="1 2">
    <name type="scientific">Plasmodium vinckei brucechwatti</name>
    <dbReference type="NCBI Taxonomy" id="119398"/>
    <lineage>
        <taxon>Eukaryota</taxon>
        <taxon>Sar</taxon>
        <taxon>Alveolata</taxon>
        <taxon>Apicomplexa</taxon>
        <taxon>Aconoidasida</taxon>
        <taxon>Haemosporida</taxon>
        <taxon>Plasmodiidae</taxon>
        <taxon>Plasmodium</taxon>
        <taxon>Plasmodium (Vinckeia)</taxon>
    </lineage>
</organism>
<protein>
    <submittedName>
        <fullName evidence="1">Ribonuclease H2 subunit C, putative</fullName>
    </submittedName>
</protein>
<dbReference type="InterPro" id="IPR013924">
    <property type="entry name" value="RNase_H2_suC"/>
</dbReference>
<dbReference type="EMBL" id="LR865386">
    <property type="protein sequence ID" value="CAD2090136.1"/>
    <property type="molecule type" value="Genomic_DNA"/>
</dbReference>
<proteinExistence type="predicted"/>
<dbReference type="GO" id="GO:0006401">
    <property type="term" value="P:RNA catabolic process"/>
    <property type="evidence" value="ECO:0007669"/>
    <property type="project" value="InterPro"/>
</dbReference>